<dbReference type="PANTHER" id="PTHR43520:SF8">
    <property type="entry name" value="P-TYPE CU(+) TRANSPORTER"/>
    <property type="match status" value="1"/>
</dbReference>
<evidence type="ECO:0000256" key="13">
    <source>
        <dbReference type="ARBA" id="ARBA00023065"/>
    </source>
</evidence>
<comment type="catalytic activity">
    <reaction evidence="15">
        <text>Cu(+)(in) + ATP + H2O = Cu(+)(out) + ADP + phosphate + H(+)</text>
        <dbReference type="Rhea" id="RHEA:25792"/>
        <dbReference type="ChEBI" id="CHEBI:15377"/>
        <dbReference type="ChEBI" id="CHEBI:15378"/>
        <dbReference type="ChEBI" id="CHEBI:30616"/>
        <dbReference type="ChEBI" id="CHEBI:43474"/>
        <dbReference type="ChEBI" id="CHEBI:49552"/>
        <dbReference type="ChEBI" id="CHEBI:456216"/>
        <dbReference type="EC" id="7.2.2.8"/>
    </reaction>
</comment>
<keyword evidence="5 16" id="KW-0812">Transmembrane</keyword>
<geneLocation type="plasmid" evidence="17 18">
    <name>pAAJCM20276_2</name>
</geneLocation>
<evidence type="ECO:0000256" key="7">
    <source>
        <dbReference type="ARBA" id="ARBA00022741"/>
    </source>
</evidence>
<dbReference type="GO" id="GO:0005524">
    <property type="term" value="F:ATP binding"/>
    <property type="evidence" value="ECO:0007669"/>
    <property type="project" value="UniProtKB-UniRule"/>
</dbReference>
<accession>A0A6S6PQV6</accession>
<dbReference type="GO" id="GO:0005886">
    <property type="term" value="C:plasma membrane"/>
    <property type="evidence" value="ECO:0007669"/>
    <property type="project" value="UniProtKB-SubCell"/>
</dbReference>
<evidence type="ECO:0000256" key="1">
    <source>
        <dbReference type="ARBA" id="ARBA00004127"/>
    </source>
</evidence>
<keyword evidence="9 16" id="KW-0067">ATP-binding</keyword>
<dbReference type="InterPro" id="IPR036412">
    <property type="entry name" value="HAD-like_sf"/>
</dbReference>
<dbReference type="EMBL" id="AP023328">
    <property type="protein sequence ID" value="BCI69096.1"/>
    <property type="molecule type" value="Genomic_DNA"/>
</dbReference>
<dbReference type="SUPFAM" id="SSF56784">
    <property type="entry name" value="HAD-like"/>
    <property type="match status" value="1"/>
</dbReference>
<gene>
    <name evidence="17" type="ORF">AAJCM20276_37200</name>
</gene>
<dbReference type="Pfam" id="PF00702">
    <property type="entry name" value="Hydrolase"/>
    <property type="match status" value="1"/>
</dbReference>
<dbReference type="InterPro" id="IPR001757">
    <property type="entry name" value="P_typ_ATPase"/>
</dbReference>
<evidence type="ECO:0000256" key="9">
    <source>
        <dbReference type="ARBA" id="ARBA00022840"/>
    </source>
</evidence>
<evidence type="ECO:0000256" key="4">
    <source>
        <dbReference type="ARBA" id="ARBA00022448"/>
    </source>
</evidence>
<evidence type="ECO:0000256" key="6">
    <source>
        <dbReference type="ARBA" id="ARBA00022723"/>
    </source>
</evidence>
<keyword evidence="16" id="KW-1003">Cell membrane</keyword>
<dbReference type="GO" id="GO:0012505">
    <property type="term" value="C:endomembrane system"/>
    <property type="evidence" value="ECO:0007669"/>
    <property type="project" value="UniProtKB-SubCell"/>
</dbReference>
<dbReference type="GO" id="GO:0140581">
    <property type="term" value="F:P-type monovalent copper transporter activity"/>
    <property type="evidence" value="ECO:0007669"/>
    <property type="project" value="UniProtKB-EC"/>
</dbReference>
<evidence type="ECO:0000256" key="2">
    <source>
        <dbReference type="ARBA" id="ARBA00006024"/>
    </source>
</evidence>
<evidence type="ECO:0000256" key="11">
    <source>
        <dbReference type="ARBA" id="ARBA00022989"/>
    </source>
</evidence>
<dbReference type="GO" id="GO:0016887">
    <property type="term" value="F:ATP hydrolysis activity"/>
    <property type="evidence" value="ECO:0007669"/>
    <property type="project" value="InterPro"/>
</dbReference>
<dbReference type="InterPro" id="IPR044492">
    <property type="entry name" value="P_typ_ATPase_HD_dom"/>
</dbReference>
<dbReference type="Gene3D" id="3.40.1110.10">
    <property type="entry name" value="Calcium-transporting ATPase, cytoplasmic domain N"/>
    <property type="match status" value="1"/>
</dbReference>
<dbReference type="GO" id="GO:0005507">
    <property type="term" value="F:copper ion binding"/>
    <property type="evidence" value="ECO:0007669"/>
    <property type="project" value="TreeGrafter"/>
</dbReference>
<dbReference type="PRINTS" id="PR00119">
    <property type="entry name" value="CATATPASE"/>
</dbReference>
<keyword evidence="6 16" id="KW-0479">Metal-binding</keyword>
<dbReference type="EC" id="7.2.2.8" evidence="3"/>
<evidence type="ECO:0000256" key="12">
    <source>
        <dbReference type="ARBA" id="ARBA00023008"/>
    </source>
</evidence>
<dbReference type="NCBIfam" id="TIGR01525">
    <property type="entry name" value="ATPase-IB_hvy"/>
    <property type="match status" value="1"/>
</dbReference>
<dbReference type="GO" id="GO:0055070">
    <property type="term" value="P:copper ion homeostasis"/>
    <property type="evidence" value="ECO:0007669"/>
    <property type="project" value="TreeGrafter"/>
</dbReference>
<dbReference type="PANTHER" id="PTHR43520">
    <property type="entry name" value="ATP7, ISOFORM B"/>
    <property type="match status" value="1"/>
</dbReference>
<evidence type="ECO:0000256" key="15">
    <source>
        <dbReference type="ARBA" id="ARBA00049289"/>
    </source>
</evidence>
<dbReference type="PROSITE" id="PS00154">
    <property type="entry name" value="ATPASE_E1_E2"/>
    <property type="match status" value="1"/>
</dbReference>
<dbReference type="SFLD" id="SFLDG00002">
    <property type="entry name" value="C1.7:_P-type_atpase_like"/>
    <property type="match status" value="1"/>
</dbReference>
<keyword evidence="7 16" id="KW-0547">Nucleotide-binding</keyword>
<comment type="caution">
    <text evidence="16">Lacks conserved residue(s) required for the propagation of feature annotation.</text>
</comment>
<dbReference type="InterPro" id="IPR023214">
    <property type="entry name" value="HAD_sf"/>
</dbReference>
<keyword evidence="8" id="KW-0187">Copper transport</keyword>
<dbReference type="InterPro" id="IPR023299">
    <property type="entry name" value="ATPase_P-typ_cyto_dom_N"/>
</dbReference>
<dbReference type="InterPro" id="IPR027256">
    <property type="entry name" value="P-typ_ATPase_IB"/>
</dbReference>
<comment type="subcellular location">
    <subcellularLocation>
        <location evidence="16">Cell membrane</location>
    </subcellularLocation>
    <subcellularLocation>
        <location evidence="1">Endomembrane system</location>
        <topology evidence="1">Multi-pass membrane protein</topology>
    </subcellularLocation>
</comment>
<dbReference type="SUPFAM" id="SSF81665">
    <property type="entry name" value="Calcium ATPase, transmembrane domain M"/>
    <property type="match status" value="1"/>
</dbReference>
<feature type="transmembrane region" description="Helical" evidence="16">
    <location>
        <begin position="36"/>
        <end position="57"/>
    </location>
</feature>
<evidence type="ECO:0000256" key="8">
    <source>
        <dbReference type="ARBA" id="ARBA00022796"/>
    </source>
</evidence>
<dbReference type="SFLD" id="SFLDS00003">
    <property type="entry name" value="Haloacid_Dehalogenase"/>
    <property type="match status" value="1"/>
</dbReference>
<dbReference type="Proteomes" id="UP000515220">
    <property type="component" value="Plasmid pAAJCM20276_2"/>
</dbReference>
<evidence type="ECO:0000256" key="16">
    <source>
        <dbReference type="RuleBase" id="RU362081"/>
    </source>
</evidence>
<evidence type="ECO:0000313" key="17">
    <source>
        <dbReference type="EMBL" id="BCI69096.1"/>
    </source>
</evidence>
<dbReference type="InterPro" id="IPR018303">
    <property type="entry name" value="ATPase_P-typ_P_site"/>
</dbReference>
<dbReference type="Gene3D" id="3.40.50.1000">
    <property type="entry name" value="HAD superfamily/HAD-like"/>
    <property type="match status" value="1"/>
</dbReference>
<evidence type="ECO:0000256" key="10">
    <source>
        <dbReference type="ARBA" id="ARBA00022967"/>
    </source>
</evidence>
<keyword evidence="13" id="KW-0406">Ion transport</keyword>
<feature type="transmembrane region" description="Helical" evidence="16">
    <location>
        <begin position="350"/>
        <end position="372"/>
    </location>
</feature>
<dbReference type="InterPro" id="IPR023298">
    <property type="entry name" value="ATPase_P-typ_TM_dom_sf"/>
</dbReference>
<dbReference type="AlphaFoldDB" id="A0A6S6PQV6"/>
<dbReference type="SFLD" id="SFLDF00027">
    <property type="entry name" value="p-type_atpase"/>
    <property type="match status" value="1"/>
</dbReference>
<sequence>MVSTIHVDAIHIWAVSTHSLLKQEWHKHFLTGTKPLQVQSAIAVLIIACPCALGLATPMSIMVGTGRGARADVLVRNAEALQALDAVDTLVIDKTGTVTEGKPRLIATETAGKWGAETVLRLAASLETRSVHPLAHALVVAMEAKGIQAASVADFASQTGLGVTGNVDGHAVVVGNQAQMQQQGIDVSALIPDADARREEGAGVMFVGIDRQAAGLLAVADPPKPDAKVAIAALHTAGMRVVMLTGDNARTAEGIARQVGIDEVHADLRPEDKASIIRDMKRKGARVAMAGDGVNDAPALATADVGIAMGTGTDVAIESAGITLAQGSLTGLVRARRLSQATMRNIRQNLAFSFLFNGIGIPLAAGVLYPAFGLTLSPMFAGGAMALSSLTVVTNALRLNALNLR</sequence>
<name>A0A6S6PQV6_ACEAC</name>
<comment type="similarity">
    <text evidence="2 16">Belongs to the cation transport ATPase (P-type) (TC 3.A.3) family. Type IB subfamily.</text>
</comment>
<keyword evidence="11 16" id="KW-1133">Transmembrane helix</keyword>
<evidence type="ECO:0000256" key="3">
    <source>
        <dbReference type="ARBA" id="ARBA00012517"/>
    </source>
</evidence>
<keyword evidence="4" id="KW-0813">Transport</keyword>
<organism evidence="17 18">
    <name type="scientific">Acetobacter aceti</name>
    <dbReference type="NCBI Taxonomy" id="435"/>
    <lineage>
        <taxon>Bacteria</taxon>
        <taxon>Pseudomonadati</taxon>
        <taxon>Pseudomonadota</taxon>
        <taxon>Alphaproteobacteria</taxon>
        <taxon>Acetobacterales</taxon>
        <taxon>Acetobacteraceae</taxon>
        <taxon>Acetobacter</taxon>
        <taxon>Acetobacter subgen. Acetobacter</taxon>
    </lineage>
</organism>
<feature type="transmembrane region" description="Helical" evidence="16">
    <location>
        <begin position="378"/>
        <end position="397"/>
    </location>
</feature>
<evidence type="ECO:0000256" key="14">
    <source>
        <dbReference type="ARBA" id="ARBA00023136"/>
    </source>
</evidence>
<evidence type="ECO:0000313" key="18">
    <source>
        <dbReference type="Proteomes" id="UP000515220"/>
    </source>
</evidence>
<keyword evidence="10" id="KW-1278">Translocase</keyword>
<dbReference type="GO" id="GO:0043682">
    <property type="term" value="F:P-type divalent copper transporter activity"/>
    <property type="evidence" value="ECO:0007669"/>
    <property type="project" value="TreeGrafter"/>
</dbReference>
<dbReference type="Gene3D" id="1.20.1110.10">
    <property type="entry name" value="Calcium-transporting ATPase, transmembrane domain"/>
    <property type="match status" value="1"/>
</dbReference>
<dbReference type="NCBIfam" id="TIGR01494">
    <property type="entry name" value="ATPase_P-type"/>
    <property type="match status" value="1"/>
</dbReference>
<dbReference type="FunFam" id="3.40.50.1000:FF:000144">
    <property type="entry name" value="copper-transporting ATPase 1 isoform X2"/>
    <property type="match status" value="1"/>
</dbReference>
<keyword evidence="17" id="KW-0614">Plasmid</keyword>
<evidence type="ECO:0000256" key="5">
    <source>
        <dbReference type="ARBA" id="ARBA00022692"/>
    </source>
</evidence>
<proteinExistence type="inferred from homology"/>
<keyword evidence="12" id="KW-0186">Copper</keyword>
<protein>
    <recommendedName>
        <fullName evidence="3">P-type Cu(+) transporter</fullName>
        <ecNumber evidence="3">7.2.2.8</ecNumber>
    </recommendedName>
</protein>
<keyword evidence="14 16" id="KW-0472">Membrane</keyword>
<reference evidence="17 18" key="1">
    <citation type="submission" date="2020-07" db="EMBL/GenBank/DDBJ databases">
        <title>Complete Genome Sequence of an acetic acid bacterium, Acetobacter aceti JCM20276.</title>
        <authorList>
            <person name="Hirose Y."/>
            <person name="Mihara H."/>
        </authorList>
    </citation>
    <scope>NUCLEOTIDE SEQUENCE [LARGE SCALE GENOMIC DNA]</scope>
    <source>
        <strain evidence="17 18">JCM20276</strain>
        <plasmid evidence="17 18">pAAJCM20276_2</plasmid>
    </source>
</reference>